<feature type="region of interest" description="Disordered" evidence="1">
    <location>
        <begin position="138"/>
        <end position="175"/>
    </location>
</feature>
<feature type="signal peptide" evidence="2">
    <location>
        <begin position="1"/>
        <end position="18"/>
    </location>
</feature>
<dbReference type="AlphaFoldDB" id="A0A9P1CBB0"/>
<dbReference type="Proteomes" id="UP001152797">
    <property type="component" value="Unassembled WGS sequence"/>
</dbReference>
<dbReference type="OrthoDB" id="10573393at2759"/>
<name>A0A9P1CBB0_9DINO</name>
<dbReference type="EMBL" id="CAMXCT010001224">
    <property type="protein sequence ID" value="CAI3987973.1"/>
    <property type="molecule type" value="Genomic_DNA"/>
</dbReference>
<evidence type="ECO:0000313" key="5">
    <source>
        <dbReference type="Proteomes" id="UP001152797"/>
    </source>
</evidence>
<accession>A0A9P1CBB0</accession>
<evidence type="ECO:0000313" key="3">
    <source>
        <dbReference type="EMBL" id="CAI3987973.1"/>
    </source>
</evidence>
<keyword evidence="5" id="KW-1185">Reference proteome</keyword>
<reference evidence="4" key="2">
    <citation type="submission" date="2024-04" db="EMBL/GenBank/DDBJ databases">
        <authorList>
            <person name="Chen Y."/>
            <person name="Shah S."/>
            <person name="Dougan E. K."/>
            <person name="Thang M."/>
            <person name="Chan C."/>
        </authorList>
    </citation>
    <scope>NUCLEOTIDE SEQUENCE [LARGE SCALE GENOMIC DNA]</scope>
</reference>
<protein>
    <submittedName>
        <fullName evidence="3">Uncharacterized protein</fullName>
    </submittedName>
</protein>
<proteinExistence type="predicted"/>
<dbReference type="EMBL" id="CAMXCT030001224">
    <property type="protein sequence ID" value="CAL4775285.1"/>
    <property type="molecule type" value="Genomic_DNA"/>
</dbReference>
<keyword evidence="2" id="KW-0732">Signal</keyword>
<reference evidence="3" key="1">
    <citation type="submission" date="2022-10" db="EMBL/GenBank/DDBJ databases">
        <authorList>
            <person name="Chen Y."/>
            <person name="Dougan E. K."/>
            <person name="Chan C."/>
            <person name="Rhodes N."/>
            <person name="Thang M."/>
        </authorList>
    </citation>
    <scope>NUCLEOTIDE SEQUENCE</scope>
</reference>
<dbReference type="EMBL" id="CAMXCT020001224">
    <property type="protein sequence ID" value="CAL1141348.1"/>
    <property type="molecule type" value="Genomic_DNA"/>
</dbReference>
<feature type="chain" id="PRO_5043270298" evidence="2">
    <location>
        <begin position="19"/>
        <end position="273"/>
    </location>
</feature>
<organism evidence="3">
    <name type="scientific">Cladocopium goreaui</name>
    <dbReference type="NCBI Taxonomy" id="2562237"/>
    <lineage>
        <taxon>Eukaryota</taxon>
        <taxon>Sar</taxon>
        <taxon>Alveolata</taxon>
        <taxon>Dinophyceae</taxon>
        <taxon>Suessiales</taxon>
        <taxon>Symbiodiniaceae</taxon>
        <taxon>Cladocopium</taxon>
    </lineage>
</organism>
<sequence length="273" mass="29491">MVVFRMLMWFPLYGPGTAFPKEELGGTCCPGCSCDLSTIHGIDEFMQSLGSWSQRCSYDRCIDDGSCEPCTEEELLTPPCSSGQRQKVICTRCQGMRSHLPFCGSGYRIFWSSNHSSANVSGPSAGLFHRSCGQEGFLKPPSGSRNGVFTGDSPLDAEGTPETAKSEKSGGTSNSRHIFRFGGDGDEGSTEVLYFLFANALVLAASAWSLRRQQQKQWEKTMEGLYSCIEEGIPSASAGSADPKSTGSINRLYTRLNFKGDSATFTAVALLKG</sequence>
<gene>
    <name evidence="3" type="ORF">C1SCF055_LOCUS15207</name>
</gene>
<evidence type="ECO:0000313" key="4">
    <source>
        <dbReference type="EMBL" id="CAL1141348.1"/>
    </source>
</evidence>
<comment type="caution">
    <text evidence="3">The sequence shown here is derived from an EMBL/GenBank/DDBJ whole genome shotgun (WGS) entry which is preliminary data.</text>
</comment>
<evidence type="ECO:0000256" key="1">
    <source>
        <dbReference type="SAM" id="MobiDB-lite"/>
    </source>
</evidence>
<evidence type="ECO:0000256" key="2">
    <source>
        <dbReference type="SAM" id="SignalP"/>
    </source>
</evidence>